<organism evidence="2 3">
    <name type="scientific">Herbaspirillum robiniae</name>
    <dbReference type="NCBI Taxonomy" id="2014887"/>
    <lineage>
        <taxon>Bacteria</taxon>
        <taxon>Pseudomonadati</taxon>
        <taxon>Pseudomonadota</taxon>
        <taxon>Betaproteobacteria</taxon>
        <taxon>Burkholderiales</taxon>
        <taxon>Oxalobacteraceae</taxon>
        <taxon>Herbaspirillum</taxon>
    </lineage>
</organism>
<evidence type="ECO:0000313" key="3">
    <source>
        <dbReference type="Proteomes" id="UP000197596"/>
    </source>
</evidence>
<accession>A0A246WWR3</accession>
<dbReference type="Proteomes" id="UP000197596">
    <property type="component" value="Unassembled WGS sequence"/>
</dbReference>
<protein>
    <submittedName>
        <fullName evidence="2">AsmA family protein</fullName>
    </submittedName>
</protein>
<gene>
    <name evidence="2" type="ORF">CEJ42_00635</name>
</gene>
<dbReference type="GO" id="GO:0005886">
    <property type="term" value="C:plasma membrane"/>
    <property type="evidence" value="ECO:0007669"/>
    <property type="project" value="TreeGrafter"/>
</dbReference>
<dbReference type="GO" id="GO:0090313">
    <property type="term" value="P:regulation of protein targeting to membrane"/>
    <property type="evidence" value="ECO:0007669"/>
    <property type="project" value="TreeGrafter"/>
</dbReference>
<dbReference type="Pfam" id="PF05170">
    <property type="entry name" value="AsmA"/>
    <property type="match status" value="1"/>
</dbReference>
<dbReference type="PANTHER" id="PTHR30441:SF9">
    <property type="entry name" value="ASMA FAMILY PROTEIN YHJG"/>
    <property type="match status" value="1"/>
</dbReference>
<dbReference type="EMBL" id="NJGU01000001">
    <property type="protein sequence ID" value="OWY31418.1"/>
    <property type="molecule type" value="Genomic_DNA"/>
</dbReference>
<name>A0A246WWR3_9BURK</name>
<sequence>MMVLGWMLAALAALVLVAAAAVAWFDWNLAKPWIVARLSAVLERPVWVEGDIALGWSRGPDSESRATRLLPRLRLTAGKVAVGNAAWARSGPLLASVDAIDVSFSPLPLLRKHWLITDLRLSGAVVVMERDSDRRKNWRFSQSEEPAWSYDIHRLEFDRARLRYVDLPLDMDLAFDISPLPGTPQGVLKNDTPDLAISARLSGRYKEAEVKAAGQGGALLDLLNDGALYPLRAEGQVGRVHAAIDGTLSNPHRLARADLKLSLDGATLADLYPATGVLLPQSQPFRTQGQLAIIREGGKPALWDWRYQRFTGTVGQSDFAGDAQYLLGQGQPRLRTTVRSRLMRMADIVPANDSAKGERKRADKLLPAHAFEPGRWGALDAEISFSGEQFALLPKLVWQDPAAEIRLKDKVLSFDPLRFSMAGGKAEGSLVLDGRQDKIRSRLRLDAQGLQVKRLFPELAAMQASFGRINGSAELSGAGNSIADMLGTADGKLQAEVSEGSISQFILEAAGLNLADAVFARFYKDKQVRLHCAVADVRIAGGQADMKRFAVNTEDALIEVGGRVDLAREALDLVIRPHTKRLRVLSLRSPLTVKGSFSHPLIGAESGPLAARAGAAAALALVAPLAAVVPLITPGEDIPDDCRPPAAVGTPAR</sequence>
<proteinExistence type="predicted"/>
<reference evidence="2 3" key="1">
    <citation type="submission" date="2017-06" db="EMBL/GenBank/DDBJ databases">
        <title>Herbaspirillum phytohormonus sp. nov., isolated from the root nodule of Robinia pseudoacacia in lead-zinc mine.</title>
        <authorList>
            <person name="Fan M."/>
            <person name="Lin Y."/>
        </authorList>
    </citation>
    <scope>NUCLEOTIDE SEQUENCE [LARGE SCALE GENOMIC DNA]</scope>
    <source>
        <strain evidence="2 3">HZ10</strain>
    </source>
</reference>
<comment type="caution">
    <text evidence="2">The sequence shown here is derived from an EMBL/GenBank/DDBJ whole genome shotgun (WGS) entry which is preliminary data.</text>
</comment>
<evidence type="ECO:0000259" key="1">
    <source>
        <dbReference type="Pfam" id="PF05170"/>
    </source>
</evidence>
<feature type="domain" description="AsmA" evidence="1">
    <location>
        <begin position="3"/>
        <end position="545"/>
    </location>
</feature>
<dbReference type="PANTHER" id="PTHR30441">
    <property type="entry name" value="DUF748 DOMAIN-CONTAINING PROTEIN"/>
    <property type="match status" value="1"/>
</dbReference>
<dbReference type="InterPro" id="IPR052894">
    <property type="entry name" value="AsmA-related"/>
</dbReference>
<dbReference type="InterPro" id="IPR007844">
    <property type="entry name" value="AsmA"/>
</dbReference>
<dbReference type="AlphaFoldDB" id="A0A246WWR3"/>
<evidence type="ECO:0000313" key="2">
    <source>
        <dbReference type="EMBL" id="OWY31418.1"/>
    </source>
</evidence>